<proteinExistence type="predicted"/>
<organism evidence="2 3">
    <name type="scientific">Venturia nashicola</name>
    <dbReference type="NCBI Taxonomy" id="86259"/>
    <lineage>
        <taxon>Eukaryota</taxon>
        <taxon>Fungi</taxon>
        <taxon>Dikarya</taxon>
        <taxon>Ascomycota</taxon>
        <taxon>Pezizomycotina</taxon>
        <taxon>Dothideomycetes</taxon>
        <taxon>Pleosporomycetidae</taxon>
        <taxon>Venturiales</taxon>
        <taxon>Venturiaceae</taxon>
        <taxon>Venturia</taxon>
    </lineage>
</organism>
<reference evidence="2 3" key="1">
    <citation type="submission" date="2019-04" db="EMBL/GenBank/DDBJ databases">
        <title>High contiguity whole genome sequence and gene annotation resource for two Venturia nashicola isolates.</title>
        <authorList>
            <person name="Prokchorchik M."/>
            <person name="Won K."/>
            <person name="Lee Y."/>
            <person name="Choi E.D."/>
            <person name="Segonzac C."/>
            <person name="Sohn K.H."/>
        </authorList>
    </citation>
    <scope>NUCLEOTIDE SEQUENCE [LARGE SCALE GENOMIC DNA]</scope>
    <source>
        <strain evidence="2 3">PRI2</strain>
    </source>
</reference>
<accession>A0A4Z1P064</accession>
<dbReference type="AlphaFoldDB" id="A0A4Z1P064"/>
<evidence type="ECO:0000313" key="2">
    <source>
        <dbReference type="EMBL" id="TID19426.1"/>
    </source>
</evidence>
<evidence type="ECO:0000256" key="1">
    <source>
        <dbReference type="SAM" id="MobiDB-lite"/>
    </source>
</evidence>
<protein>
    <submittedName>
        <fullName evidence="2">Uncharacterized protein</fullName>
    </submittedName>
</protein>
<sequence>MAKRFCISNCVAAYLSHLLSHGGHTADREEDRVISQYNPAAMQRWGVVPAKCQQLVSLTSRGIVTSKPSDMVWRTASGQHTVTRRGSQGGLVTRHMTSPRHAAQAASAQQRPSQEEEMRS</sequence>
<comment type="caution">
    <text evidence="2">The sequence shown here is derived from an EMBL/GenBank/DDBJ whole genome shotgun (WGS) entry which is preliminary data.</text>
</comment>
<dbReference type="Proteomes" id="UP000298493">
    <property type="component" value="Unassembled WGS sequence"/>
</dbReference>
<evidence type="ECO:0000313" key="3">
    <source>
        <dbReference type="Proteomes" id="UP000298493"/>
    </source>
</evidence>
<feature type="region of interest" description="Disordered" evidence="1">
    <location>
        <begin position="79"/>
        <end position="120"/>
    </location>
</feature>
<dbReference type="EMBL" id="SNSC02000012">
    <property type="protein sequence ID" value="TID19426.1"/>
    <property type="molecule type" value="Genomic_DNA"/>
</dbReference>
<keyword evidence="3" id="KW-1185">Reference proteome</keyword>
<feature type="compositionally biased region" description="Low complexity" evidence="1">
    <location>
        <begin position="99"/>
        <end position="112"/>
    </location>
</feature>
<gene>
    <name evidence="2" type="ORF">E6O75_ATG06764</name>
</gene>
<name>A0A4Z1P064_9PEZI</name>